<evidence type="ECO:0000313" key="1">
    <source>
        <dbReference type="EMBL" id="KAK3508378.1"/>
    </source>
</evidence>
<gene>
    <name evidence="1" type="ORF">QTP70_025793</name>
</gene>
<reference evidence="1" key="1">
    <citation type="submission" date="2023-06" db="EMBL/GenBank/DDBJ databases">
        <title>Male Hemibagrus guttatus genome.</title>
        <authorList>
            <person name="Bian C."/>
        </authorList>
    </citation>
    <scope>NUCLEOTIDE SEQUENCE</scope>
    <source>
        <strain evidence="1">Male_cb2023</strain>
        <tissue evidence="1">Muscle</tissue>
    </source>
</reference>
<name>A0AAE0PUE2_9TELE</name>
<accession>A0AAE0PUE2</accession>
<dbReference type="EMBL" id="JAUCMX010000028">
    <property type="protein sequence ID" value="KAK3508378.1"/>
    <property type="molecule type" value="Genomic_DNA"/>
</dbReference>
<comment type="caution">
    <text evidence="1">The sequence shown here is derived from an EMBL/GenBank/DDBJ whole genome shotgun (WGS) entry which is preliminary data.</text>
</comment>
<sequence>FLHSFIYPDRDSFSSLPLTQPWTFSALCPLYAGRILLLLLGCQTCFATIGESYDQQRGSGTNLNSTQISSLIVRSCPNSLWTWLLPRPPSTRKSLKLLHKIPESSTQHLLVTTHPPAPPAPSSLTAEDFATFYTEKIERICQTFTSPPTSSTSHSQHSATPSLTQLSTVATEEVLQFIRSCNPTTCPLDPIPSAMLQAISPDLLPFITTVINGSLTSGHVPTVFKKAKVIPILKKPALDRSDISNYRPESWNLWNSMGMVCFLPGWSLISDTMVSARISACLVDISSWMTAHQLKLNPSKTELLVIPGDPSPAQDLAISLNNSMISPSATAHNLGPMVQTTALTARKIRQDITGLKPNKAAVTHLLELEGQSRRNFNESNFEGARQTNTNFTGIPMLQRTGPCEYTEASYAMDEMRRIIAPNNHQYLSEVKGYSRVQFYGVMKPPRTLN</sequence>
<organism evidence="1 2">
    <name type="scientific">Hemibagrus guttatus</name>
    <dbReference type="NCBI Taxonomy" id="175788"/>
    <lineage>
        <taxon>Eukaryota</taxon>
        <taxon>Metazoa</taxon>
        <taxon>Chordata</taxon>
        <taxon>Craniata</taxon>
        <taxon>Vertebrata</taxon>
        <taxon>Euteleostomi</taxon>
        <taxon>Actinopterygii</taxon>
        <taxon>Neopterygii</taxon>
        <taxon>Teleostei</taxon>
        <taxon>Ostariophysi</taxon>
        <taxon>Siluriformes</taxon>
        <taxon>Bagridae</taxon>
        <taxon>Hemibagrus</taxon>
    </lineage>
</organism>
<protein>
    <submittedName>
        <fullName evidence="1">Uncharacterized protein</fullName>
    </submittedName>
</protein>
<proteinExistence type="predicted"/>
<dbReference type="AlphaFoldDB" id="A0AAE0PUE2"/>
<evidence type="ECO:0000313" key="2">
    <source>
        <dbReference type="Proteomes" id="UP001274896"/>
    </source>
</evidence>
<feature type="non-terminal residue" evidence="1">
    <location>
        <position position="1"/>
    </location>
</feature>
<dbReference type="Proteomes" id="UP001274896">
    <property type="component" value="Unassembled WGS sequence"/>
</dbReference>
<feature type="non-terminal residue" evidence="1">
    <location>
        <position position="449"/>
    </location>
</feature>
<keyword evidence="2" id="KW-1185">Reference proteome</keyword>